<proteinExistence type="inferred from homology"/>
<dbReference type="PANTHER" id="PTHR42711:SF5">
    <property type="entry name" value="ABC TRANSPORTER ATP-BINDING PROTEIN NATA"/>
    <property type="match status" value="1"/>
</dbReference>
<dbReference type="InterPro" id="IPR003439">
    <property type="entry name" value="ABC_transporter-like_ATP-bd"/>
</dbReference>
<evidence type="ECO:0000313" key="6">
    <source>
        <dbReference type="EMBL" id="HGE98891.1"/>
    </source>
</evidence>
<keyword evidence="3" id="KW-0547">Nucleotide-binding</keyword>
<evidence type="ECO:0000256" key="3">
    <source>
        <dbReference type="ARBA" id="ARBA00022741"/>
    </source>
</evidence>
<gene>
    <name evidence="6" type="ORF">ENX07_02305</name>
</gene>
<dbReference type="PANTHER" id="PTHR42711">
    <property type="entry name" value="ABC TRANSPORTER ATP-BINDING PROTEIN"/>
    <property type="match status" value="1"/>
</dbReference>
<dbReference type="InterPro" id="IPR027417">
    <property type="entry name" value="P-loop_NTPase"/>
</dbReference>
<comment type="similarity">
    <text evidence="1">Belongs to the ABC transporter superfamily.</text>
</comment>
<sequence>MVALEVRNLTKKFRRGKGLKKREILAVNNASFSIEEGEIFGLLGPNGAGKTTVVRCISTLLIPDGGKIFLFGREVFTNSLWARGNIGLLTSGERTLYWKLSAVDNLKFFAALYGMTPKERDKRISYLLELLGLKEVAQERVERYSSGMKQKLSLARALLHDPKVLLLDEPTLGLDPGFARFIRNFIKEELKNRYKKTILLTTHYMEEADELCDRIAFINKGKIVDVKTPEEYKQELPHKEVLEIRFIGSCDKRRIEELPSVESVSLFSKDGITTLKVIGKRSEEILAPTIKAISEEGKILSINNLQPTLEDVFIYITGTSLKEDTKENQEEGWSET</sequence>
<protein>
    <submittedName>
        <fullName evidence="6">ABC transporter ATP-binding protein</fullName>
    </submittedName>
</protein>
<name>A0A7C3YPC4_UNCW3</name>
<feature type="domain" description="ABC transporter" evidence="5">
    <location>
        <begin position="4"/>
        <end position="245"/>
    </location>
</feature>
<dbReference type="SUPFAM" id="SSF52540">
    <property type="entry name" value="P-loop containing nucleoside triphosphate hydrolases"/>
    <property type="match status" value="1"/>
</dbReference>
<keyword evidence="4 6" id="KW-0067">ATP-binding</keyword>
<dbReference type="InterPro" id="IPR050763">
    <property type="entry name" value="ABC_transporter_ATP-binding"/>
</dbReference>
<dbReference type="PROSITE" id="PS50893">
    <property type="entry name" value="ABC_TRANSPORTER_2"/>
    <property type="match status" value="1"/>
</dbReference>
<evidence type="ECO:0000256" key="2">
    <source>
        <dbReference type="ARBA" id="ARBA00022448"/>
    </source>
</evidence>
<dbReference type="InterPro" id="IPR017871">
    <property type="entry name" value="ABC_transporter-like_CS"/>
</dbReference>
<dbReference type="EMBL" id="DTMQ01000014">
    <property type="protein sequence ID" value="HGE98891.1"/>
    <property type="molecule type" value="Genomic_DNA"/>
</dbReference>
<dbReference type="PROSITE" id="PS00211">
    <property type="entry name" value="ABC_TRANSPORTER_1"/>
    <property type="match status" value="1"/>
</dbReference>
<dbReference type="InterPro" id="IPR003593">
    <property type="entry name" value="AAA+_ATPase"/>
</dbReference>
<organism evidence="6">
    <name type="scientific">candidate division WOR-3 bacterium</name>
    <dbReference type="NCBI Taxonomy" id="2052148"/>
    <lineage>
        <taxon>Bacteria</taxon>
        <taxon>Bacteria division WOR-3</taxon>
    </lineage>
</organism>
<dbReference type="Gene3D" id="3.40.50.300">
    <property type="entry name" value="P-loop containing nucleotide triphosphate hydrolases"/>
    <property type="match status" value="1"/>
</dbReference>
<dbReference type="SMART" id="SM00382">
    <property type="entry name" value="AAA"/>
    <property type="match status" value="1"/>
</dbReference>
<dbReference type="GO" id="GO:0005524">
    <property type="term" value="F:ATP binding"/>
    <property type="evidence" value="ECO:0007669"/>
    <property type="project" value="UniProtKB-KW"/>
</dbReference>
<comment type="caution">
    <text evidence="6">The sequence shown here is derived from an EMBL/GenBank/DDBJ whole genome shotgun (WGS) entry which is preliminary data.</text>
</comment>
<accession>A0A7C3YPC4</accession>
<evidence type="ECO:0000259" key="5">
    <source>
        <dbReference type="PROSITE" id="PS50893"/>
    </source>
</evidence>
<dbReference type="AlphaFoldDB" id="A0A7C3YPC4"/>
<keyword evidence="2" id="KW-0813">Transport</keyword>
<evidence type="ECO:0000256" key="4">
    <source>
        <dbReference type="ARBA" id="ARBA00022840"/>
    </source>
</evidence>
<evidence type="ECO:0000256" key="1">
    <source>
        <dbReference type="ARBA" id="ARBA00005417"/>
    </source>
</evidence>
<reference evidence="6" key="1">
    <citation type="journal article" date="2020" name="mSystems">
        <title>Genome- and Community-Level Interaction Insights into Carbon Utilization and Element Cycling Functions of Hydrothermarchaeota in Hydrothermal Sediment.</title>
        <authorList>
            <person name="Zhou Z."/>
            <person name="Liu Y."/>
            <person name="Xu W."/>
            <person name="Pan J."/>
            <person name="Luo Z.H."/>
            <person name="Li M."/>
        </authorList>
    </citation>
    <scope>NUCLEOTIDE SEQUENCE [LARGE SCALE GENOMIC DNA]</scope>
    <source>
        <strain evidence="6">SpSt-906</strain>
    </source>
</reference>
<dbReference type="Pfam" id="PF00005">
    <property type="entry name" value="ABC_tran"/>
    <property type="match status" value="1"/>
</dbReference>
<dbReference type="GO" id="GO:0016887">
    <property type="term" value="F:ATP hydrolysis activity"/>
    <property type="evidence" value="ECO:0007669"/>
    <property type="project" value="InterPro"/>
</dbReference>